<accession>A0A4Y7JUI3</accession>
<evidence type="ECO:0000313" key="3">
    <source>
        <dbReference type="Proteomes" id="UP000316621"/>
    </source>
</evidence>
<dbReference type="Gramene" id="RZC63700">
    <property type="protein sequence ID" value="RZC63700"/>
    <property type="gene ID" value="C5167_025449"/>
</dbReference>
<dbReference type="EMBL" id="CM010719">
    <property type="protein sequence ID" value="RZC63700.1"/>
    <property type="molecule type" value="Genomic_DNA"/>
</dbReference>
<dbReference type="Proteomes" id="UP000316621">
    <property type="component" value="Chromosome 5"/>
</dbReference>
<proteinExistence type="predicted"/>
<protein>
    <submittedName>
        <fullName evidence="2">Uncharacterized protein</fullName>
    </submittedName>
</protein>
<evidence type="ECO:0000256" key="1">
    <source>
        <dbReference type="SAM" id="MobiDB-lite"/>
    </source>
</evidence>
<feature type="compositionally biased region" description="Gly residues" evidence="1">
    <location>
        <begin position="1"/>
        <end position="12"/>
    </location>
</feature>
<organism evidence="2 3">
    <name type="scientific">Papaver somniferum</name>
    <name type="common">Opium poppy</name>
    <dbReference type="NCBI Taxonomy" id="3469"/>
    <lineage>
        <taxon>Eukaryota</taxon>
        <taxon>Viridiplantae</taxon>
        <taxon>Streptophyta</taxon>
        <taxon>Embryophyta</taxon>
        <taxon>Tracheophyta</taxon>
        <taxon>Spermatophyta</taxon>
        <taxon>Magnoliopsida</taxon>
        <taxon>Ranunculales</taxon>
        <taxon>Papaveraceae</taxon>
        <taxon>Papaveroideae</taxon>
        <taxon>Papaver</taxon>
    </lineage>
</organism>
<sequence>MADRGNTGGGAAGSRRSTRSRAAADHHANVDDEENVFGDLGDLVNVGNTCSGRRRSIWRKDLNPLLVYENLAAEIGGNLVNPADPNVFPQQNPAARGGSADVMAAAPIGEVAPRNQGRRRDRHDQGQNPLPPQQRRTRTRREAAQNPQPPQPQVPIEHEIPGMAEIPAHLRDPPHRLYRLCRKKITKSDLKTLNITGDNRPFLKHMAKEACLALGSGPGLRVNVQVLNPAPLIGTVLFLRNPGGDSLTLAWRELFTRMGCRLASEKYIDMWFEMAPPTMNIYIQGR</sequence>
<feature type="region of interest" description="Disordered" evidence="1">
    <location>
        <begin position="110"/>
        <end position="156"/>
    </location>
</feature>
<gene>
    <name evidence="2" type="ORF">C5167_025449</name>
</gene>
<dbReference type="AlphaFoldDB" id="A0A4Y7JUI3"/>
<reference evidence="2 3" key="1">
    <citation type="journal article" date="2018" name="Science">
        <title>The opium poppy genome and morphinan production.</title>
        <authorList>
            <person name="Guo L."/>
            <person name="Winzer T."/>
            <person name="Yang X."/>
            <person name="Li Y."/>
            <person name="Ning Z."/>
            <person name="He Z."/>
            <person name="Teodor R."/>
            <person name="Lu Y."/>
            <person name="Bowser T.A."/>
            <person name="Graham I.A."/>
            <person name="Ye K."/>
        </authorList>
    </citation>
    <scope>NUCLEOTIDE SEQUENCE [LARGE SCALE GENOMIC DNA]</scope>
    <source>
        <strain evidence="3">cv. HN1</strain>
        <tissue evidence="2">Leaves</tissue>
    </source>
</reference>
<name>A0A4Y7JUI3_PAPSO</name>
<evidence type="ECO:0000313" key="2">
    <source>
        <dbReference type="EMBL" id="RZC63700.1"/>
    </source>
</evidence>
<keyword evidence="3" id="KW-1185">Reference proteome</keyword>
<dbReference type="OrthoDB" id="1964368at2759"/>
<feature type="region of interest" description="Disordered" evidence="1">
    <location>
        <begin position="1"/>
        <end position="29"/>
    </location>
</feature>